<dbReference type="SMART" id="SM00248">
    <property type="entry name" value="ANK"/>
    <property type="match status" value="1"/>
</dbReference>
<dbReference type="InterPro" id="IPR002110">
    <property type="entry name" value="Ankyrin_rpt"/>
</dbReference>
<evidence type="ECO:0000313" key="2">
    <source>
        <dbReference type="EMBL" id="CAB0042720.1"/>
    </source>
</evidence>
<dbReference type="EMBL" id="CADCXV010001216">
    <property type="protein sequence ID" value="CAB0042720.1"/>
    <property type="molecule type" value="Genomic_DNA"/>
</dbReference>
<dbReference type="InterPro" id="IPR036770">
    <property type="entry name" value="Ankyrin_rpt-contain_sf"/>
</dbReference>
<reference evidence="2 3" key="1">
    <citation type="submission" date="2020-02" db="EMBL/GenBank/DDBJ databases">
        <authorList>
            <person name="Ferguson B K."/>
        </authorList>
    </citation>
    <scope>NUCLEOTIDE SEQUENCE [LARGE SCALE GENOMIC DNA]</scope>
</reference>
<dbReference type="Proteomes" id="UP000479190">
    <property type="component" value="Unassembled WGS sequence"/>
</dbReference>
<organism evidence="2 3">
    <name type="scientific">Trichogramma brassicae</name>
    <dbReference type="NCBI Taxonomy" id="86971"/>
    <lineage>
        <taxon>Eukaryota</taxon>
        <taxon>Metazoa</taxon>
        <taxon>Ecdysozoa</taxon>
        <taxon>Arthropoda</taxon>
        <taxon>Hexapoda</taxon>
        <taxon>Insecta</taxon>
        <taxon>Pterygota</taxon>
        <taxon>Neoptera</taxon>
        <taxon>Endopterygota</taxon>
        <taxon>Hymenoptera</taxon>
        <taxon>Apocrita</taxon>
        <taxon>Proctotrupomorpha</taxon>
        <taxon>Chalcidoidea</taxon>
        <taxon>Trichogrammatidae</taxon>
        <taxon>Trichogramma</taxon>
    </lineage>
</organism>
<dbReference type="Gene3D" id="1.25.40.20">
    <property type="entry name" value="Ankyrin repeat-containing domain"/>
    <property type="match status" value="1"/>
</dbReference>
<proteinExistence type="predicted"/>
<keyword evidence="3" id="KW-1185">Reference proteome</keyword>
<protein>
    <submittedName>
        <fullName evidence="2">Uncharacterized protein</fullName>
    </submittedName>
</protein>
<evidence type="ECO:0000256" key="1">
    <source>
        <dbReference type="SAM" id="MobiDB-lite"/>
    </source>
</evidence>
<feature type="region of interest" description="Disordered" evidence="1">
    <location>
        <begin position="1"/>
        <end position="23"/>
    </location>
</feature>
<gene>
    <name evidence="2" type="ORF">TBRA_LOCUS14324</name>
</gene>
<dbReference type="SUPFAM" id="SSF48403">
    <property type="entry name" value="Ankyrin repeat"/>
    <property type="match status" value="1"/>
</dbReference>
<dbReference type="AlphaFoldDB" id="A0A6H5IZI1"/>
<feature type="compositionally biased region" description="Basic and acidic residues" evidence="1">
    <location>
        <begin position="1"/>
        <end position="16"/>
    </location>
</feature>
<evidence type="ECO:0000313" key="3">
    <source>
        <dbReference type="Proteomes" id="UP000479190"/>
    </source>
</evidence>
<accession>A0A6H5IZI1</accession>
<sequence>MYGNEEHEGLSDHGSDDDNDDEVKSAKLKRMRERIDWDVEEQRHDLLRQLCYLTIDWQGSLPNLLDVFRKEEIDWLLTTHVQNLDNQPGLSNLVKFVVRSGYKDEPDLDEDTGEPLTRRTTALHRASRREFWPSFMIIELFEIYDRFDVNYTDEFGLTHFHVACEYGLEDVVEKFLKLGRVDPNCLEYVTGDSPLHFALTGTTLERRRTDSERHSS</sequence>
<name>A0A6H5IZI1_9HYME</name>